<evidence type="ECO:0000256" key="1">
    <source>
        <dbReference type="SAM" id="MobiDB-lite"/>
    </source>
</evidence>
<organism evidence="2 3">
    <name type="scientific">Dendrobium nobile</name>
    <name type="common">Orchid</name>
    <dbReference type="NCBI Taxonomy" id="94219"/>
    <lineage>
        <taxon>Eukaryota</taxon>
        <taxon>Viridiplantae</taxon>
        <taxon>Streptophyta</taxon>
        <taxon>Embryophyta</taxon>
        <taxon>Tracheophyta</taxon>
        <taxon>Spermatophyta</taxon>
        <taxon>Magnoliopsida</taxon>
        <taxon>Liliopsida</taxon>
        <taxon>Asparagales</taxon>
        <taxon>Orchidaceae</taxon>
        <taxon>Epidendroideae</taxon>
        <taxon>Malaxideae</taxon>
        <taxon>Dendrobiinae</taxon>
        <taxon>Dendrobium</taxon>
    </lineage>
</organism>
<keyword evidence="3" id="KW-1185">Reference proteome</keyword>
<comment type="caution">
    <text evidence="2">The sequence shown here is derived from an EMBL/GenBank/DDBJ whole genome shotgun (WGS) entry which is preliminary data.</text>
</comment>
<dbReference type="Proteomes" id="UP000829196">
    <property type="component" value="Unassembled WGS sequence"/>
</dbReference>
<feature type="compositionally biased region" description="Acidic residues" evidence="1">
    <location>
        <begin position="88"/>
        <end position="109"/>
    </location>
</feature>
<dbReference type="EMBL" id="JAGYWB010000011">
    <property type="protein sequence ID" value="KAI0503741.1"/>
    <property type="molecule type" value="Genomic_DNA"/>
</dbReference>
<evidence type="ECO:0000313" key="3">
    <source>
        <dbReference type="Proteomes" id="UP000829196"/>
    </source>
</evidence>
<protein>
    <submittedName>
        <fullName evidence="2">Uncharacterized protein</fullName>
    </submittedName>
</protein>
<evidence type="ECO:0000313" key="2">
    <source>
        <dbReference type="EMBL" id="KAI0503741.1"/>
    </source>
</evidence>
<accession>A0A8T3B3V0</accession>
<proteinExistence type="predicted"/>
<gene>
    <name evidence="2" type="ORF">KFK09_014682</name>
</gene>
<feature type="region of interest" description="Disordered" evidence="1">
    <location>
        <begin position="45"/>
        <end position="128"/>
    </location>
</feature>
<name>A0A8T3B3V0_DENNO</name>
<reference evidence="2" key="1">
    <citation type="journal article" date="2022" name="Front. Genet.">
        <title>Chromosome-Scale Assembly of the Dendrobium nobile Genome Provides Insights Into the Molecular Mechanism of the Biosynthesis of the Medicinal Active Ingredient of Dendrobium.</title>
        <authorList>
            <person name="Xu Q."/>
            <person name="Niu S.-C."/>
            <person name="Li K.-L."/>
            <person name="Zheng P.-J."/>
            <person name="Zhang X.-J."/>
            <person name="Jia Y."/>
            <person name="Liu Y."/>
            <person name="Niu Y.-X."/>
            <person name="Yu L.-H."/>
            <person name="Chen D.-F."/>
            <person name="Zhang G.-Q."/>
        </authorList>
    </citation>
    <scope>NUCLEOTIDE SEQUENCE</scope>
    <source>
        <tissue evidence="2">Leaf</tissue>
    </source>
</reference>
<dbReference type="AlphaFoldDB" id="A0A8T3B3V0"/>
<sequence>MLLRTDILGIYMLNLMNSLRVHQKAPSKSAFPSITLNGSQSLVNELYENGQRHEDAAESDSYSGSSSIDQEGHDDDEDAPYEDKIDDGSDGDDNEDDDGGPDGSDEDDNIQVGLKVVEVDPKEEEDFD</sequence>